<dbReference type="CDD" id="cd07185">
    <property type="entry name" value="OmpA_C-like"/>
    <property type="match status" value="1"/>
</dbReference>
<comment type="caution">
    <text evidence="7">The sequence shown here is derived from an EMBL/GenBank/DDBJ whole genome shotgun (WGS) entry which is preliminary data.</text>
</comment>
<gene>
    <name evidence="7" type="ORF">NSE01_30310</name>
</gene>
<feature type="signal peptide" evidence="5">
    <location>
        <begin position="1"/>
        <end position="25"/>
    </location>
</feature>
<dbReference type="InterPro" id="IPR006664">
    <property type="entry name" value="OMP_bac"/>
</dbReference>
<comment type="subcellular location">
    <subcellularLocation>
        <location evidence="1">Cell outer membrane</location>
    </subcellularLocation>
</comment>
<dbReference type="EMBL" id="BJYR01000020">
    <property type="protein sequence ID" value="GEO01199.1"/>
    <property type="molecule type" value="Genomic_DNA"/>
</dbReference>
<accession>A0A512ANB0</accession>
<organism evidence="7 8">
    <name type="scientific">Novosphingobium sediminis</name>
    <dbReference type="NCBI Taxonomy" id="707214"/>
    <lineage>
        <taxon>Bacteria</taxon>
        <taxon>Pseudomonadati</taxon>
        <taxon>Pseudomonadota</taxon>
        <taxon>Alphaproteobacteria</taxon>
        <taxon>Sphingomonadales</taxon>
        <taxon>Sphingomonadaceae</taxon>
        <taxon>Novosphingobium</taxon>
    </lineage>
</organism>
<name>A0A512ANB0_9SPHN</name>
<dbReference type="InterPro" id="IPR006690">
    <property type="entry name" value="OMPA-like_CS"/>
</dbReference>
<evidence type="ECO:0000256" key="1">
    <source>
        <dbReference type="ARBA" id="ARBA00004442"/>
    </source>
</evidence>
<dbReference type="SUPFAM" id="SSF103088">
    <property type="entry name" value="OmpA-like"/>
    <property type="match status" value="1"/>
</dbReference>
<dbReference type="PRINTS" id="PR01021">
    <property type="entry name" value="OMPADOMAIN"/>
</dbReference>
<dbReference type="PANTHER" id="PTHR30329:SF21">
    <property type="entry name" value="LIPOPROTEIN YIAD-RELATED"/>
    <property type="match status" value="1"/>
</dbReference>
<dbReference type="Pfam" id="PF00691">
    <property type="entry name" value="OmpA"/>
    <property type="match status" value="1"/>
</dbReference>
<evidence type="ECO:0000256" key="3">
    <source>
        <dbReference type="ARBA" id="ARBA00023237"/>
    </source>
</evidence>
<proteinExistence type="predicted"/>
<dbReference type="PROSITE" id="PS01068">
    <property type="entry name" value="OMPA_1"/>
    <property type="match status" value="1"/>
</dbReference>
<dbReference type="PRINTS" id="PR01023">
    <property type="entry name" value="NAFLGMOTY"/>
</dbReference>
<evidence type="ECO:0000313" key="7">
    <source>
        <dbReference type="EMBL" id="GEO01199.1"/>
    </source>
</evidence>
<dbReference type="InterPro" id="IPR036737">
    <property type="entry name" value="OmpA-like_sf"/>
</dbReference>
<keyword evidence="2 4" id="KW-0472">Membrane</keyword>
<dbReference type="Gene3D" id="3.30.1330.60">
    <property type="entry name" value="OmpA-like domain"/>
    <property type="match status" value="1"/>
</dbReference>
<reference evidence="7 8" key="1">
    <citation type="submission" date="2019-07" db="EMBL/GenBank/DDBJ databases">
        <title>Whole genome shotgun sequence of Novosphingobium sediminis NBRC 106119.</title>
        <authorList>
            <person name="Hosoyama A."/>
            <person name="Uohara A."/>
            <person name="Ohji S."/>
            <person name="Ichikawa N."/>
        </authorList>
    </citation>
    <scope>NUCLEOTIDE SEQUENCE [LARGE SCALE GENOMIC DNA]</scope>
    <source>
        <strain evidence="7 8">NBRC 106119</strain>
    </source>
</reference>
<evidence type="ECO:0000259" key="6">
    <source>
        <dbReference type="PROSITE" id="PS51123"/>
    </source>
</evidence>
<keyword evidence="3" id="KW-0998">Cell outer membrane</keyword>
<dbReference type="InterPro" id="IPR050330">
    <property type="entry name" value="Bact_OuterMem_StrucFunc"/>
</dbReference>
<protein>
    <recommendedName>
        <fullName evidence="6">OmpA-like domain-containing protein</fullName>
    </recommendedName>
</protein>
<evidence type="ECO:0000256" key="5">
    <source>
        <dbReference type="SAM" id="SignalP"/>
    </source>
</evidence>
<dbReference type="InterPro" id="IPR006665">
    <property type="entry name" value="OmpA-like"/>
</dbReference>
<dbReference type="PANTHER" id="PTHR30329">
    <property type="entry name" value="STATOR ELEMENT OF FLAGELLAR MOTOR COMPLEX"/>
    <property type="match status" value="1"/>
</dbReference>
<feature type="domain" description="OmpA-like" evidence="6">
    <location>
        <begin position="184"/>
        <end position="301"/>
    </location>
</feature>
<keyword evidence="8" id="KW-1185">Reference proteome</keyword>
<dbReference type="AlphaFoldDB" id="A0A512ANB0"/>
<sequence>MDKFLLSAGASLALAVSLGATPAHAQLLGGGLSGSLGGMVSMPGTMINGAGDIGVSRIERGISANGNAQAVVNRRVRTRTLTAPVDVRAVTNVASTAKIAVPAVSTTGVTSRIVTAPVAVAVPGLAVPAVTAVAVPDLVVRRGAIIDAGIEPVYISDVPAYVDQQYTVLQDDLRGTGVTVQKRGAQIILELPSDVNFAFDKYDIQPRFYGVLNAVSRTLAKYPATYVDVNGHTDAIGSYDYNQALSERRADAVADYLFSRSVAPARLHVQGFGKTEPIASNATITGRAANRRVEIVLTPVTA</sequence>
<evidence type="ECO:0000256" key="2">
    <source>
        <dbReference type="ARBA" id="ARBA00023136"/>
    </source>
</evidence>
<feature type="chain" id="PRO_5022063634" description="OmpA-like domain-containing protein" evidence="5">
    <location>
        <begin position="26"/>
        <end position="302"/>
    </location>
</feature>
<evidence type="ECO:0000256" key="4">
    <source>
        <dbReference type="PROSITE-ProRule" id="PRU00473"/>
    </source>
</evidence>
<dbReference type="PROSITE" id="PS51123">
    <property type="entry name" value="OMPA_2"/>
    <property type="match status" value="1"/>
</dbReference>
<dbReference type="Proteomes" id="UP000321464">
    <property type="component" value="Unassembled WGS sequence"/>
</dbReference>
<evidence type="ECO:0000313" key="8">
    <source>
        <dbReference type="Proteomes" id="UP000321464"/>
    </source>
</evidence>
<keyword evidence="5" id="KW-0732">Signal</keyword>
<dbReference type="GO" id="GO:0009279">
    <property type="term" value="C:cell outer membrane"/>
    <property type="evidence" value="ECO:0007669"/>
    <property type="project" value="UniProtKB-SubCell"/>
</dbReference>
<dbReference type="RefSeq" id="WP_218033283.1">
    <property type="nucleotide sequence ID" value="NZ_BJYR01000020.1"/>
</dbReference>